<protein>
    <submittedName>
        <fullName evidence="1">6631_t:CDS:1</fullName>
    </submittedName>
</protein>
<evidence type="ECO:0000313" key="1">
    <source>
        <dbReference type="EMBL" id="CAG8798640.1"/>
    </source>
</evidence>
<dbReference type="Proteomes" id="UP000789920">
    <property type="component" value="Unassembled WGS sequence"/>
</dbReference>
<reference evidence="1" key="1">
    <citation type="submission" date="2021-06" db="EMBL/GenBank/DDBJ databases">
        <authorList>
            <person name="Kallberg Y."/>
            <person name="Tangrot J."/>
            <person name="Rosling A."/>
        </authorList>
    </citation>
    <scope>NUCLEOTIDE SEQUENCE</scope>
    <source>
        <strain evidence="1">MA461A</strain>
    </source>
</reference>
<organism evidence="1 2">
    <name type="scientific">Racocetra persica</name>
    <dbReference type="NCBI Taxonomy" id="160502"/>
    <lineage>
        <taxon>Eukaryota</taxon>
        <taxon>Fungi</taxon>
        <taxon>Fungi incertae sedis</taxon>
        <taxon>Mucoromycota</taxon>
        <taxon>Glomeromycotina</taxon>
        <taxon>Glomeromycetes</taxon>
        <taxon>Diversisporales</taxon>
        <taxon>Gigasporaceae</taxon>
        <taxon>Racocetra</taxon>
    </lineage>
</organism>
<accession>A0ACA9RMJ5</accession>
<name>A0ACA9RMJ5_9GLOM</name>
<feature type="non-terminal residue" evidence="1">
    <location>
        <position position="286"/>
    </location>
</feature>
<dbReference type="EMBL" id="CAJVQC010058395">
    <property type="protein sequence ID" value="CAG8798640.1"/>
    <property type="molecule type" value="Genomic_DNA"/>
</dbReference>
<proteinExistence type="predicted"/>
<sequence>YHTFRDIIIRNLNKNISFPPNIWAVQPQMKLNNSDDDNYPNKISSWTQYIISYRIDLLFVYFKVQLQTSDGNGWFGMGFGPEDEGMKGAEFIIGIVNNGNVTLENYHADVGGYHPPLRDSNQDPDLVPNFSMSDNKAVTVEFKRLLRPPGRKPITNDNMKYIMAYNPNSNAFSYHLNNRVLFRVNFYNSEISAATATIFQLLVKVIHGCGMFFTWCILFPISIFIVRYCKHFNMYLKLHKFMQLLGGISISAFGFAAISTVLMVDYFIGFGLIAIWGQASVISVNK</sequence>
<feature type="non-terminal residue" evidence="1">
    <location>
        <position position="1"/>
    </location>
</feature>
<gene>
    <name evidence="1" type="ORF">RPERSI_LOCUS20560</name>
</gene>
<comment type="caution">
    <text evidence="1">The sequence shown here is derived from an EMBL/GenBank/DDBJ whole genome shotgun (WGS) entry which is preliminary data.</text>
</comment>
<keyword evidence="2" id="KW-1185">Reference proteome</keyword>
<evidence type="ECO:0000313" key="2">
    <source>
        <dbReference type="Proteomes" id="UP000789920"/>
    </source>
</evidence>